<dbReference type="CDD" id="cd19481">
    <property type="entry name" value="RecA-like_protease"/>
    <property type="match status" value="1"/>
</dbReference>
<protein>
    <recommendedName>
        <fullName evidence="3">AAA+ ATPase domain-containing protein</fullName>
    </recommendedName>
</protein>
<feature type="domain" description="AAA+ ATPase" evidence="3">
    <location>
        <begin position="246"/>
        <end position="375"/>
    </location>
</feature>
<dbReference type="SMART" id="SM00382">
    <property type="entry name" value="AAA"/>
    <property type="match status" value="1"/>
</dbReference>
<reference evidence="4" key="1">
    <citation type="submission" date="2021-07" db="EMBL/GenBank/DDBJ databases">
        <authorList>
            <person name="Durling M."/>
        </authorList>
    </citation>
    <scope>NUCLEOTIDE SEQUENCE</scope>
</reference>
<feature type="compositionally biased region" description="Low complexity" evidence="2">
    <location>
        <begin position="11"/>
        <end position="29"/>
    </location>
</feature>
<dbReference type="InterPro" id="IPR027417">
    <property type="entry name" value="P-loop_NTPase"/>
</dbReference>
<dbReference type="GO" id="GO:0005524">
    <property type="term" value="F:ATP binding"/>
    <property type="evidence" value="ECO:0007669"/>
    <property type="project" value="InterPro"/>
</dbReference>
<dbReference type="EMBL" id="CAJVRL010000037">
    <property type="protein sequence ID" value="CAG8950277.1"/>
    <property type="molecule type" value="Genomic_DNA"/>
</dbReference>
<sequence length="550" mass="62238">MSSNDDFIHISTSSSPPTPGQSSSGSETTDAFFKNTHGKRVFTEGVIAESLRSQYPHHHLTITPVYSCDLLAFANSHDDCSYSLRGSDELQERFFVPPTRRYGDANGGAFMDTVQFGSYDFVFQGEHFLLYLVSGYDGLYMKISNNYILVPPPNPGQQMNTSEKALAQTKTDALIQAATNWLQDLHQEVLVFNGGFWQKSKELWSNIQTANWADVILAPSKKASIISDVLGFFSSRDRYAEFGVPWKRGVIFHGPPGNGKTISTKALMHDMTKRLDPTIENLYVKSFNSYGGPERGIRDVFLKARQMAPCLLIFEDIDSLVSPLTRSYFLNEVDGLESNHGILMIGSTNHLERLDPGISKRPSRFDRKYYFGNPDREERVQYAEYWRNKLAKNEKIEFPQEMCGRVADITDEFSFAYMKEAFVAALLVIVARTEEEEMRRPTLREVAERMEDDLNKNILWRELKKQVKALRDEMEDENEEATGTAEETNLGMASASQFWPAMSGVLDGPLPTQPLEIGNRIHDVRGGREDRVSADLVVGGPPLYDMPRYM</sequence>
<dbReference type="GO" id="GO:0016887">
    <property type="term" value="F:ATP hydrolysis activity"/>
    <property type="evidence" value="ECO:0007669"/>
    <property type="project" value="InterPro"/>
</dbReference>
<keyword evidence="1" id="KW-0175">Coiled coil</keyword>
<evidence type="ECO:0000256" key="2">
    <source>
        <dbReference type="SAM" id="MobiDB-lite"/>
    </source>
</evidence>
<accession>A0A9N9KRK3</accession>
<dbReference type="Gene3D" id="3.40.50.300">
    <property type="entry name" value="P-loop containing nucleotide triphosphate hydrolases"/>
    <property type="match status" value="1"/>
</dbReference>
<name>A0A9N9KRK3_9HELO</name>
<dbReference type="InterPro" id="IPR050168">
    <property type="entry name" value="AAA_ATPase_domain"/>
</dbReference>
<dbReference type="GO" id="GO:0005634">
    <property type="term" value="C:nucleus"/>
    <property type="evidence" value="ECO:0007669"/>
    <property type="project" value="TreeGrafter"/>
</dbReference>
<dbReference type="Pfam" id="PF00004">
    <property type="entry name" value="AAA"/>
    <property type="match status" value="1"/>
</dbReference>
<dbReference type="InterPro" id="IPR003593">
    <property type="entry name" value="AAA+_ATPase"/>
</dbReference>
<feature type="coiled-coil region" evidence="1">
    <location>
        <begin position="460"/>
        <end position="487"/>
    </location>
</feature>
<gene>
    <name evidence="4" type="ORF">HYFRA_00006769</name>
</gene>
<dbReference type="GO" id="GO:1990275">
    <property type="term" value="F:preribosome binding"/>
    <property type="evidence" value="ECO:0007669"/>
    <property type="project" value="TreeGrafter"/>
</dbReference>
<dbReference type="PANTHER" id="PTHR23077">
    <property type="entry name" value="AAA-FAMILY ATPASE"/>
    <property type="match status" value="1"/>
</dbReference>
<evidence type="ECO:0000313" key="5">
    <source>
        <dbReference type="Proteomes" id="UP000696280"/>
    </source>
</evidence>
<evidence type="ECO:0000259" key="3">
    <source>
        <dbReference type="SMART" id="SM00382"/>
    </source>
</evidence>
<dbReference type="InterPro" id="IPR003959">
    <property type="entry name" value="ATPase_AAA_core"/>
</dbReference>
<organism evidence="4 5">
    <name type="scientific">Hymenoscyphus fraxineus</name>
    <dbReference type="NCBI Taxonomy" id="746836"/>
    <lineage>
        <taxon>Eukaryota</taxon>
        <taxon>Fungi</taxon>
        <taxon>Dikarya</taxon>
        <taxon>Ascomycota</taxon>
        <taxon>Pezizomycotina</taxon>
        <taxon>Leotiomycetes</taxon>
        <taxon>Helotiales</taxon>
        <taxon>Helotiaceae</taxon>
        <taxon>Hymenoscyphus</taxon>
    </lineage>
</organism>
<evidence type="ECO:0000256" key="1">
    <source>
        <dbReference type="SAM" id="Coils"/>
    </source>
</evidence>
<comment type="caution">
    <text evidence="4">The sequence shown here is derived from an EMBL/GenBank/DDBJ whole genome shotgun (WGS) entry which is preliminary data.</text>
</comment>
<dbReference type="Proteomes" id="UP000696280">
    <property type="component" value="Unassembled WGS sequence"/>
</dbReference>
<dbReference type="GO" id="GO:0003723">
    <property type="term" value="F:RNA binding"/>
    <property type="evidence" value="ECO:0007669"/>
    <property type="project" value="TreeGrafter"/>
</dbReference>
<dbReference type="OrthoDB" id="2115716at2759"/>
<keyword evidence="5" id="KW-1185">Reference proteome</keyword>
<evidence type="ECO:0000313" key="4">
    <source>
        <dbReference type="EMBL" id="CAG8950277.1"/>
    </source>
</evidence>
<dbReference type="PANTHER" id="PTHR23077:SF132">
    <property type="entry name" value="ATP-DEPENDENT ZN PROTEASE"/>
    <property type="match status" value="1"/>
</dbReference>
<proteinExistence type="predicted"/>
<feature type="region of interest" description="Disordered" evidence="2">
    <location>
        <begin position="1"/>
        <end position="30"/>
    </location>
</feature>
<dbReference type="Gene3D" id="1.10.8.60">
    <property type="match status" value="1"/>
</dbReference>
<dbReference type="GO" id="GO:0042254">
    <property type="term" value="P:ribosome biogenesis"/>
    <property type="evidence" value="ECO:0007669"/>
    <property type="project" value="TreeGrafter"/>
</dbReference>
<dbReference type="AlphaFoldDB" id="A0A9N9KRK3"/>
<dbReference type="SUPFAM" id="SSF52540">
    <property type="entry name" value="P-loop containing nucleoside triphosphate hydrolases"/>
    <property type="match status" value="1"/>
</dbReference>